<comment type="subcellular location">
    <subcellularLocation>
        <location evidence="1">Membrane</location>
        <topology evidence="1">Multi-pass membrane protein</topology>
    </subcellularLocation>
</comment>
<dbReference type="OrthoDB" id="288203at2759"/>
<gene>
    <name evidence="7" type="ORF">AYL99_01295</name>
</gene>
<feature type="domain" description="SLC26A/SulP transporter" evidence="6">
    <location>
        <begin position="92"/>
        <end position="470"/>
    </location>
</feature>
<feature type="transmembrane region" description="Helical" evidence="5">
    <location>
        <begin position="209"/>
        <end position="232"/>
    </location>
</feature>
<dbReference type="NCBIfam" id="TIGR00815">
    <property type="entry name" value="sulP"/>
    <property type="match status" value="1"/>
</dbReference>
<feature type="transmembrane region" description="Helical" evidence="5">
    <location>
        <begin position="252"/>
        <end position="274"/>
    </location>
</feature>
<evidence type="ECO:0000259" key="6">
    <source>
        <dbReference type="Pfam" id="PF00916"/>
    </source>
</evidence>
<dbReference type="RefSeq" id="XP_018698690.1">
    <property type="nucleotide sequence ID" value="XM_018832811.1"/>
</dbReference>
<evidence type="ECO:0000256" key="2">
    <source>
        <dbReference type="ARBA" id="ARBA00022692"/>
    </source>
</evidence>
<proteinExistence type="predicted"/>
<evidence type="ECO:0000256" key="5">
    <source>
        <dbReference type="SAM" id="Phobius"/>
    </source>
</evidence>
<reference evidence="7 8" key="1">
    <citation type="submission" date="2016-04" db="EMBL/GenBank/DDBJ databases">
        <title>Draft genome of Fonsecaea erecta CBS 125763.</title>
        <authorList>
            <person name="Weiss V.A."/>
            <person name="Vicente V.A."/>
            <person name="Raittz R.T."/>
            <person name="Moreno L.F."/>
            <person name="De Souza E.M."/>
            <person name="Pedrosa F.O."/>
            <person name="Steffens M.B."/>
            <person name="Faoro H."/>
            <person name="Tadra-Sfeir M.Z."/>
            <person name="Najafzadeh M.J."/>
            <person name="Felipe M.S."/>
            <person name="Teixeira M."/>
            <person name="Sun J."/>
            <person name="Xi L."/>
            <person name="Gomes R."/>
            <person name="De Azevedo C.M."/>
            <person name="Salgado C.G."/>
            <person name="Da Silva M.B."/>
            <person name="Nascimento M.F."/>
            <person name="Queiroz-Telles F."/>
            <person name="Attili D.S."/>
            <person name="Gorbushina A."/>
        </authorList>
    </citation>
    <scope>NUCLEOTIDE SEQUENCE [LARGE SCALE GENOMIC DNA]</scope>
    <source>
        <strain evidence="7 8">CBS 125763</strain>
    </source>
</reference>
<dbReference type="InterPro" id="IPR018045">
    <property type="entry name" value="S04_transporter_CS"/>
</dbReference>
<feature type="transmembrane region" description="Helical" evidence="5">
    <location>
        <begin position="460"/>
        <end position="477"/>
    </location>
</feature>
<keyword evidence="4 5" id="KW-0472">Membrane</keyword>
<feature type="transmembrane region" description="Helical" evidence="5">
    <location>
        <begin position="122"/>
        <end position="137"/>
    </location>
</feature>
<dbReference type="Pfam" id="PF00916">
    <property type="entry name" value="Sulfate_transp"/>
    <property type="match status" value="1"/>
</dbReference>
<dbReference type="EMBL" id="LVYI01000001">
    <property type="protein sequence ID" value="OAP65323.1"/>
    <property type="molecule type" value="Genomic_DNA"/>
</dbReference>
<feature type="transmembrane region" description="Helical" evidence="5">
    <location>
        <begin position="379"/>
        <end position="400"/>
    </location>
</feature>
<organism evidence="7 8">
    <name type="scientific">Fonsecaea erecta</name>
    <dbReference type="NCBI Taxonomy" id="1367422"/>
    <lineage>
        <taxon>Eukaryota</taxon>
        <taxon>Fungi</taxon>
        <taxon>Dikarya</taxon>
        <taxon>Ascomycota</taxon>
        <taxon>Pezizomycotina</taxon>
        <taxon>Eurotiomycetes</taxon>
        <taxon>Chaetothyriomycetidae</taxon>
        <taxon>Chaetothyriales</taxon>
        <taxon>Herpotrichiellaceae</taxon>
        <taxon>Fonsecaea</taxon>
    </lineage>
</organism>
<keyword evidence="3 5" id="KW-1133">Transmembrane helix</keyword>
<sequence>MRNAISQSPTAKTMAFLASFLVDKSQQSARDSVRELTEKTTRAIPNIYLEHEPSVSEWLASLVPTKEGTYQYLHSLFPSIGWVPRYNWRWLFADSTAGLTVGLVVVPQAMAYALLATLSPDFGLYTSFAGAATYWLFGTSKDIVIGTTAVGSLLVGNVITNIQNAHPGLYTNVEIAKTLSFITGAMLLAIGLLRLGWIVEVIPYIPISAFITAASITIMSTQFPVMMGIPGINTREEPYKVIINSLRNLGNAQLDAAIGISCLILLELIKIICAKMEVRQPSRKRLWATISCLRLSSAMLFYTFVSWLVHRDLPKGESFKHSGVPRFDAELVRLVIPQTPIMMVILVVEHIAIAKNFGKQFGYQVIPSQEIMAQGTANLLGPFLGGYACTGSFGASAVLAKAGVKTPLAGLFSALILLLALYALTGVFYYIPRAALAGLIIHAVLNLVASPKTCYRYWRISPFEFLIWFVGVVVAIFTGLETSIYTTIALSLFLLLVRIARTNGQFLGPVPIWQVAVDLSVDADGRDEIPRQQPSGELEVRDVYIPMDRKDASNPEVIVQSPYPGVFVYRFPEGFNYLNKTLQLNNLTHYILTHTRRTTKQDDLESHRRLWCESGESQSTDASLPVLRAIIFDCSSVNNIDITAVQGLVDARNALDRHAAPALVDWHFAALWNRWSRRALATAGFGYPTKRSRFAPGNWTPVYSLTSSFAGAGPEDACAEARRKEQLAKTDCESNVVERVETDGDAEGIRSCVRQVSTLENGSTGPKHAATAALRPVFGLDRPFFHIDLGQAVAAAVRCAKMSD</sequence>
<dbReference type="GeneID" id="30005465"/>
<dbReference type="PROSITE" id="PS01130">
    <property type="entry name" value="SLC26A"/>
    <property type="match status" value="1"/>
</dbReference>
<dbReference type="CDD" id="cd07042">
    <property type="entry name" value="STAS_SulP_like_sulfate_transporter"/>
    <property type="match status" value="1"/>
</dbReference>
<feature type="transmembrane region" description="Helical" evidence="5">
    <location>
        <begin position="91"/>
        <end position="116"/>
    </location>
</feature>
<dbReference type="InterPro" id="IPR001902">
    <property type="entry name" value="SLC26A/SulP_fam"/>
</dbReference>
<dbReference type="Gene3D" id="3.30.750.24">
    <property type="entry name" value="STAS domain"/>
    <property type="match status" value="1"/>
</dbReference>
<evidence type="ECO:0000256" key="1">
    <source>
        <dbReference type="ARBA" id="ARBA00004141"/>
    </source>
</evidence>
<accession>A0A179A1R8</accession>
<evidence type="ECO:0000256" key="3">
    <source>
        <dbReference type="ARBA" id="ARBA00022989"/>
    </source>
</evidence>
<keyword evidence="2 5" id="KW-0812">Transmembrane</keyword>
<evidence type="ECO:0000313" key="7">
    <source>
        <dbReference type="EMBL" id="OAP65323.1"/>
    </source>
</evidence>
<dbReference type="InterPro" id="IPR036513">
    <property type="entry name" value="STAS_dom_sf"/>
</dbReference>
<dbReference type="AlphaFoldDB" id="A0A179A1R8"/>
<comment type="caution">
    <text evidence="7">The sequence shown here is derived from an EMBL/GenBank/DDBJ whole genome shotgun (WGS) entry which is preliminary data.</text>
</comment>
<feature type="transmembrane region" description="Helical" evidence="5">
    <location>
        <begin position="407"/>
        <end position="424"/>
    </location>
</feature>
<dbReference type="Proteomes" id="UP000078343">
    <property type="component" value="Unassembled WGS sequence"/>
</dbReference>
<feature type="transmembrane region" description="Helical" evidence="5">
    <location>
        <begin position="286"/>
        <end position="309"/>
    </location>
</feature>
<evidence type="ECO:0000256" key="4">
    <source>
        <dbReference type="ARBA" id="ARBA00023136"/>
    </source>
</evidence>
<evidence type="ECO:0000313" key="8">
    <source>
        <dbReference type="Proteomes" id="UP000078343"/>
    </source>
</evidence>
<protein>
    <recommendedName>
        <fullName evidence="6">SLC26A/SulP transporter domain-containing protein</fullName>
    </recommendedName>
</protein>
<dbReference type="PANTHER" id="PTHR11814">
    <property type="entry name" value="SULFATE TRANSPORTER"/>
    <property type="match status" value="1"/>
</dbReference>
<feature type="transmembrane region" description="Helical" evidence="5">
    <location>
        <begin position="175"/>
        <end position="197"/>
    </location>
</feature>
<name>A0A179A1R8_9EURO</name>
<dbReference type="GO" id="GO:0008271">
    <property type="term" value="F:secondary active sulfate transmembrane transporter activity"/>
    <property type="evidence" value="ECO:0007669"/>
    <property type="project" value="InterPro"/>
</dbReference>
<feature type="transmembrane region" description="Helical" evidence="5">
    <location>
        <begin position="144"/>
        <end position="163"/>
    </location>
</feature>
<dbReference type="InterPro" id="IPR011547">
    <property type="entry name" value="SLC26A/SulP_dom"/>
</dbReference>
<keyword evidence="8" id="KW-1185">Reference proteome</keyword>
<dbReference type="GO" id="GO:0016020">
    <property type="term" value="C:membrane"/>
    <property type="evidence" value="ECO:0007669"/>
    <property type="project" value="UniProtKB-SubCell"/>
</dbReference>
<dbReference type="STRING" id="1367422.A0A179A1R8"/>